<organism evidence="2 3">
    <name type="scientific">Panicum virgatum</name>
    <name type="common">Blackwell switchgrass</name>
    <dbReference type="NCBI Taxonomy" id="38727"/>
    <lineage>
        <taxon>Eukaryota</taxon>
        <taxon>Viridiplantae</taxon>
        <taxon>Streptophyta</taxon>
        <taxon>Embryophyta</taxon>
        <taxon>Tracheophyta</taxon>
        <taxon>Spermatophyta</taxon>
        <taxon>Magnoliopsida</taxon>
        <taxon>Liliopsida</taxon>
        <taxon>Poales</taxon>
        <taxon>Poaceae</taxon>
        <taxon>PACMAD clade</taxon>
        <taxon>Panicoideae</taxon>
        <taxon>Panicodae</taxon>
        <taxon>Paniceae</taxon>
        <taxon>Panicinae</taxon>
        <taxon>Panicum</taxon>
        <taxon>Panicum sect. Hiantes</taxon>
    </lineage>
</organism>
<evidence type="ECO:0000313" key="2">
    <source>
        <dbReference type="EMBL" id="KAG2620245.1"/>
    </source>
</evidence>
<gene>
    <name evidence="2" type="ORF">PVAP13_3NG163202</name>
</gene>
<reference evidence="2" key="1">
    <citation type="submission" date="2020-05" db="EMBL/GenBank/DDBJ databases">
        <title>WGS assembly of Panicum virgatum.</title>
        <authorList>
            <person name="Lovell J.T."/>
            <person name="Jenkins J."/>
            <person name="Shu S."/>
            <person name="Juenger T.E."/>
            <person name="Schmutz J."/>
        </authorList>
    </citation>
    <scope>NUCLEOTIDE SEQUENCE</scope>
    <source>
        <strain evidence="2">AP13</strain>
    </source>
</reference>
<evidence type="ECO:0000313" key="3">
    <source>
        <dbReference type="Proteomes" id="UP000823388"/>
    </source>
</evidence>
<feature type="region of interest" description="Disordered" evidence="1">
    <location>
        <begin position="170"/>
        <end position="202"/>
    </location>
</feature>
<keyword evidence="3" id="KW-1185">Reference proteome</keyword>
<evidence type="ECO:0000256" key="1">
    <source>
        <dbReference type="SAM" id="MobiDB-lite"/>
    </source>
</evidence>
<comment type="caution">
    <text evidence="2">The sequence shown here is derived from an EMBL/GenBank/DDBJ whole genome shotgun (WGS) entry which is preliminary data.</text>
</comment>
<dbReference type="EMBL" id="CM029042">
    <property type="protein sequence ID" value="KAG2620245.1"/>
    <property type="molecule type" value="Genomic_DNA"/>
</dbReference>
<name>A0A8T0UE68_PANVG</name>
<evidence type="ECO:0008006" key="4">
    <source>
        <dbReference type="Google" id="ProtNLM"/>
    </source>
</evidence>
<proteinExistence type="predicted"/>
<dbReference type="AlphaFoldDB" id="A0A8T0UE68"/>
<accession>A0A8T0UE68</accession>
<sequence>MDEKSQFNLEIRIVALKSRGRGYILDIVVHADFTNFRDLVDKVVDKCPPSYGDIVKLFYSCMDTKTNIPICSDQDLVEMFAKHKASKCCYLTFCYHSPGSDPPEIHVWDVSSSGHSVEAPFTPSMPCPSLAEPSLDTHTLYAETTEHMANPNPCSEFQNDGEGLYIDLGPQNSEPINPHMQQKEPKTSHSDGCYDSEGDDESFSDVEDVVEDIDEVVEDTVPPEKPDANYDKSDPPMVVKRNPYPHEECQSTRRAGACVGVTKFCVRDHVIDWLKEDGNLGSTELKKKLKESHKVDVTYRKVYLGKQLAMYTIYGPWVKVLTIFTDLRLK</sequence>
<dbReference type="Proteomes" id="UP000823388">
    <property type="component" value="Chromosome 3N"/>
</dbReference>
<protein>
    <recommendedName>
        <fullName evidence="4">PB1 domain-containing protein</fullName>
    </recommendedName>
</protein>